<reference evidence="2 3" key="1">
    <citation type="submission" date="2023-09" db="EMBL/GenBank/DDBJ databases">
        <title>Novel taxa isolated from Blanes Bay.</title>
        <authorList>
            <person name="Rey-Velasco X."/>
            <person name="Lucena T."/>
        </authorList>
    </citation>
    <scope>NUCLEOTIDE SEQUENCE [LARGE SCALE GENOMIC DNA]</scope>
    <source>
        <strain evidence="2 3">S334</strain>
    </source>
</reference>
<feature type="signal peptide" evidence="1">
    <location>
        <begin position="1"/>
        <end position="23"/>
    </location>
</feature>
<feature type="chain" id="PRO_5047140446" evidence="1">
    <location>
        <begin position="24"/>
        <end position="79"/>
    </location>
</feature>
<comment type="caution">
    <text evidence="2">The sequence shown here is derived from an EMBL/GenBank/DDBJ whole genome shotgun (WGS) entry which is preliminary data.</text>
</comment>
<proteinExistence type="predicted"/>
<gene>
    <name evidence="2" type="ORF">RQM65_06405</name>
</gene>
<dbReference type="Proteomes" id="UP001250656">
    <property type="component" value="Unassembled WGS sequence"/>
</dbReference>
<organism evidence="2 3">
    <name type="scientific">Pricia mediterranea</name>
    <dbReference type="NCBI Taxonomy" id="3076079"/>
    <lineage>
        <taxon>Bacteria</taxon>
        <taxon>Pseudomonadati</taxon>
        <taxon>Bacteroidota</taxon>
        <taxon>Flavobacteriia</taxon>
        <taxon>Flavobacteriales</taxon>
        <taxon>Flavobacteriaceae</taxon>
        <taxon>Pricia</taxon>
    </lineage>
</organism>
<keyword evidence="1" id="KW-0732">Signal</keyword>
<name>A0ABU3L3H6_9FLAO</name>
<dbReference type="EMBL" id="JAVTTP010000001">
    <property type="protein sequence ID" value="MDT7828289.1"/>
    <property type="molecule type" value="Genomic_DNA"/>
</dbReference>
<keyword evidence="3" id="KW-1185">Reference proteome</keyword>
<sequence length="79" mass="8454">MIKQHVCTLLSAFLFINAGIAQSADASTDSRDGQTYRTISFENAMTRGYFGSDSATDFGGLVPVVSVQTAPIETLSNNF</sequence>
<evidence type="ECO:0000313" key="2">
    <source>
        <dbReference type="EMBL" id="MDT7828289.1"/>
    </source>
</evidence>
<evidence type="ECO:0000256" key="1">
    <source>
        <dbReference type="SAM" id="SignalP"/>
    </source>
</evidence>
<accession>A0ABU3L3H6</accession>
<dbReference type="RefSeq" id="WP_314013528.1">
    <property type="nucleotide sequence ID" value="NZ_JAVTTP010000001.1"/>
</dbReference>
<evidence type="ECO:0000313" key="3">
    <source>
        <dbReference type="Proteomes" id="UP001250656"/>
    </source>
</evidence>
<protein>
    <submittedName>
        <fullName evidence="2">Uncharacterized protein</fullName>
    </submittedName>
</protein>